<dbReference type="GO" id="GO:0015031">
    <property type="term" value="P:protein transport"/>
    <property type="evidence" value="ECO:0007669"/>
    <property type="project" value="UniProtKB-KW"/>
</dbReference>
<reference evidence="11" key="1">
    <citation type="journal article" date="2019" name="Curr. Biol.">
        <title>Genome Sequence of Striga asiatica Provides Insight into the Evolution of Plant Parasitism.</title>
        <authorList>
            <person name="Yoshida S."/>
            <person name="Kim S."/>
            <person name="Wafula E.K."/>
            <person name="Tanskanen J."/>
            <person name="Kim Y.M."/>
            <person name="Honaas L."/>
            <person name="Yang Z."/>
            <person name="Spallek T."/>
            <person name="Conn C.E."/>
            <person name="Ichihashi Y."/>
            <person name="Cheong K."/>
            <person name="Cui S."/>
            <person name="Der J.P."/>
            <person name="Gundlach H."/>
            <person name="Jiao Y."/>
            <person name="Hori C."/>
            <person name="Ishida J.K."/>
            <person name="Kasahara H."/>
            <person name="Kiba T."/>
            <person name="Kim M.S."/>
            <person name="Koo N."/>
            <person name="Laohavisit A."/>
            <person name="Lee Y.H."/>
            <person name="Lumba S."/>
            <person name="McCourt P."/>
            <person name="Mortimer J.C."/>
            <person name="Mutuku J.M."/>
            <person name="Nomura T."/>
            <person name="Sasaki-Sekimoto Y."/>
            <person name="Seto Y."/>
            <person name="Wang Y."/>
            <person name="Wakatake T."/>
            <person name="Sakakibara H."/>
            <person name="Demura T."/>
            <person name="Yamaguchi S."/>
            <person name="Yoneyama K."/>
            <person name="Manabe R.I."/>
            <person name="Nelson D.C."/>
            <person name="Schulman A.H."/>
            <person name="Timko M.P."/>
            <person name="dePamphilis C.W."/>
            <person name="Choi D."/>
            <person name="Shirasu K."/>
        </authorList>
    </citation>
    <scope>NUCLEOTIDE SEQUENCE [LARGE SCALE GENOMIC DNA]</scope>
    <source>
        <strain evidence="11">cv. UVA1</strain>
    </source>
</reference>
<keyword evidence="11" id="KW-1185">Reference proteome</keyword>
<dbReference type="OrthoDB" id="9986677at2759"/>
<evidence type="ECO:0000313" key="11">
    <source>
        <dbReference type="Proteomes" id="UP000325081"/>
    </source>
</evidence>
<keyword evidence="7 9" id="KW-1133">Transmembrane helix</keyword>
<dbReference type="InterPro" id="IPR004648">
    <property type="entry name" value="Oligpept_transpt"/>
</dbReference>
<keyword evidence="8 9" id="KW-0472">Membrane</keyword>
<evidence type="ECO:0000256" key="1">
    <source>
        <dbReference type="ARBA" id="ARBA00004141"/>
    </source>
</evidence>
<gene>
    <name evidence="10" type="ORF">STAS_14491</name>
</gene>
<dbReference type="Proteomes" id="UP000325081">
    <property type="component" value="Unassembled WGS sequence"/>
</dbReference>
<comment type="similarity">
    <text evidence="2">Belongs to the oligopeptide OPT transporter (TC 2.A.67.1) family.</text>
</comment>
<keyword evidence="3" id="KW-0813">Transport</keyword>
<dbReference type="GO" id="GO:0016020">
    <property type="term" value="C:membrane"/>
    <property type="evidence" value="ECO:0007669"/>
    <property type="project" value="UniProtKB-SubCell"/>
</dbReference>
<proteinExistence type="inferred from homology"/>
<dbReference type="AlphaFoldDB" id="A0A5A7Q0Y4"/>
<dbReference type="InterPro" id="IPR011050">
    <property type="entry name" value="Pectin_lyase_fold/virulence"/>
</dbReference>
<dbReference type="GO" id="GO:0035673">
    <property type="term" value="F:oligopeptide transmembrane transporter activity"/>
    <property type="evidence" value="ECO:0007669"/>
    <property type="project" value="InterPro"/>
</dbReference>
<comment type="caution">
    <text evidence="10">The sequence shown here is derived from an EMBL/GenBank/DDBJ whole genome shotgun (WGS) entry which is preliminary data.</text>
</comment>
<protein>
    <submittedName>
        <fullName evidence="10">Oligopeptide transporter</fullName>
    </submittedName>
</protein>
<feature type="transmembrane region" description="Helical" evidence="9">
    <location>
        <begin position="426"/>
        <end position="447"/>
    </location>
</feature>
<comment type="subcellular location">
    <subcellularLocation>
        <location evidence="1">Membrane</location>
        <topology evidence="1">Multi-pass membrane protein</topology>
    </subcellularLocation>
</comment>
<dbReference type="Pfam" id="PF03169">
    <property type="entry name" value="OPT"/>
    <property type="match status" value="1"/>
</dbReference>
<keyword evidence="6" id="KW-0653">Protein transport</keyword>
<accession>A0A5A7Q0Y4</accession>
<dbReference type="InterPro" id="IPR004813">
    <property type="entry name" value="OPT"/>
</dbReference>
<dbReference type="Gene3D" id="2.160.20.10">
    <property type="entry name" value="Single-stranded right-handed beta-helix, Pectin lyase-like"/>
    <property type="match status" value="1"/>
</dbReference>
<keyword evidence="5" id="KW-0571">Peptide transport</keyword>
<evidence type="ECO:0000256" key="3">
    <source>
        <dbReference type="ARBA" id="ARBA00022448"/>
    </source>
</evidence>
<dbReference type="SUPFAM" id="SSF51126">
    <property type="entry name" value="Pectin lyase-like"/>
    <property type="match status" value="1"/>
</dbReference>
<keyword evidence="4 9" id="KW-0812">Transmembrane</keyword>
<evidence type="ECO:0000256" key="6">
    <source>
        <dbReference type="ARBA" id="ARBA00022927"/>
    </source>
</evidence>
<dbReference type="InterPro" id="IPR012334">
    <property type="entry name" value="Pectin_lyas_fold"/>
</dbReference>
<evidence type="ECO:0000256" key="8">
    <source>
        <dbReference type="ARBA" id="ARBA00023136"/>
    </source>
</evidence>
<sequence length="470" mass="53891">MINIRRKVSSNGGTAGARLSAAERIATWKAAKRAVLSEKKPCRIQGFCSPKICCEGTFALAWWMSFRDLRCVSPKLSVCCDVLLLYYFCMAFYQGLVLCREEGASALWRGWSSKLIRERKYQEDMDILVICMLMFSVQFFRHYTFYSGSHGILLKDRYISTDNIKIDSASDERMTRRDHSDVSNQAVKKLGIANLFTRSLPVRIAIVGPVVRLQWFLYDNIKMLNGIFHNCKNVRIESIRILAPALSPIQMGFIETTVNVGIYNSVISNVMIVSMGSGRYDVDIRNITCGPSHGIRTLHEKDNKDVPETTEAQYYRQQHSNLTFEILPNNVHRDTHFLLGLEYNISAIVDRRFELDVDRYRELGRIHLSTFFSLTYGFGFATIASTMTHVDLFYGREIYERYRASSKGKSDIYTKLMKKYKDIPCWWFYILLALTVMVSLALCMRFLEKGNSDAVLGPSASKAASYECLY</sequence>
<name>A0A5A7Q0Y4_STRAF</name>
<evidence type="ECO:0000313" key="10">
    <source>
        <dbReference type="EMBL" id="GER38037.1"/>
    </source>
</evidence>
<evidence type="ECO:0000256" key="2">
    <source>
        <dbReference type="ARBA" id="ARBA00005484"/>
    </source>
</evidence>
<dbReference type="EMBL" id="BKCP01005417">
    <property type="protein sequence ID" value="GER38037.1"/>
    <property type="molecule type" value="Genomic_DNA"/>
</dbReference>
<organism evidence="10 11">
    <name type="scientific">Striga asiatica</name>
    <name type="common">Asiatic witchweed</name>
    <name type="synonym">Buchnera asiatica</name>
    <dbReference type="NCBI Taxonomy" id="4170"/>
    <lineage>
        <taxon>Eukaryota</taxon>
        <taxon>Viridiplantae</taxon>
        <taxon>Streptophyta</taxon>
        <taxon>Embryophyta</taxon>
        <taxon>Tracheophyta</taxon>
        <taxon>Spermatophyta</taxon>
        <taxon>Magnoliopsida</taxon>
        <taxon>eudicotyledons</taxon>
        <taxon>Gunneridae</taxon>
        <taxon>Pentapetalae</taxon>
        <taxon>asterids</taxon>
        <taxon>lamiids</taxon>
        <taxon>Lamiales</taxon>
        <taxon>Orobanchaceae</taxon>
        <taxon>Buchnereae</taxon>
        <taxon>Striga</taxon>
    </lineage>
</organism>
<evidence type="ECO:0000256" key="7">
    <source>
        <dbReference type="ARBA" id="ARBA00022989"/>
    </source>
</evidence>
<evidence type="ECO:0000256" key="5">
    <source>
        <dbReference type="ARBA" id="ARBA00022856"/>
    </source>
</evidence>
<evidence type="ECO:0000256" key="9">
    <source>
        <dbReference type="SAM" id="Phobius"/>
    </source>
</evidence>
<dbReference type="PANTHER" id="PTHR22601">
    <property type="entry name" value="ISP4 LIKE PROTEIN"/>
    <property type="match status" value="1"/>
</dbReference>
<evidence type="ECO:0000256" key="4">
    <source>
        <dbReference type="ARBA" id="ARBA00022692"/>
    </source>
</evidence>